<feature type="region of interest" description="Disordered" evidence="1">
    <location>
        <begin position="123"/>
        <end position="155"/>
    </location>
</feature>
<comment type="caution">
    <text evidence="2">The sequence shown here is derived from an EMBL/GenBank/DDBJ whole genome shotgun (WGS) entry which is preliminary data.</text>
</comment>
<dbReference type="AlphaFoldDB" id="A0AAI8YGC9"/>
<protein>
    <submittedName>
        <fullName evidence="2">Uu.00g111570.m01.CDS01</fullName>
    </submittedName>
</protein>
<reference evidence="2" key="1">
    <citation type="submission" date="2023-10" db="EMBL/GenBank/DDBJ databases">
        <authorList>
            <person name="Hackl T."/>
        </authorList>
    </citation>
    <scope>NUCLEOTIDE SEQUENCE</scope>
</reference>
<sequence>MAAPASMPGGLPAYEAYLWTVDWNTTNYRAIQHAIPWGSFHTSTVSCLANVWHNFRLRAYNSVGGDETAIRIMYPEGDTDLARQESIRRHGAADADAAVRLAGNPPSIPDYIFAAIRPDATTVDNPADRSNNYEEPGVASPVASGEESGEEPEEGGSFFTAAVGWEMLIAVCLANPALDPAKDDINADDRWMTRELLLSDETNLYYRNAGKRAITKFVNVDTAVVAQLRDEAEDSADAINHMNRLADLAAGRVPYNDFAMSSAPTLMTARVNHFFEYAERRFFKKATHRRFHECSDEDIEQYIKDVIIECLFNDTDRFFGIVYPDLTIFQSRLRERLQVKVYEETRDSLAEELPGGRRRDLTWSVHHANPMSIDVVRVNEYVNIPTVTNSTGAVIPAVLLPPPTNVYRWYKGKIASPVVRILQAKDFAVEVEQVTSALRKNFRIHKDLPSINATTQITIGHSDGFSLLDLKRFVTLCVLGRHELAGICKFHRSSLTSERVCGQLTAVSKLGAQTFMGPSQLPNPSAFPHPSSETRAFFDAQMKAHVPYSTIDALCAALAPHNPQVRANIEFRVSGGRRTPKDQQPCYVEWRRPQADLEPLHIVSYLMVFASVVQTAMSHDAAEFRKRVTNVLLGGGFMIEMDVAQVWQSTFISNLSNDGFFAPPNSSVDYNISSYPT</sequence>
<accession>A0AAI8YGC9</accession>
<gene>
    <name evidence="2" type="ORF">KHLLAP_LOCUS4231</name>
</gene>
<evidence type="ECO:0000313" key="2">
    <source>
        <dbReference type="EMBL" id="CAJ2503763.1"/>
    </source>
</evidence>
<organism evidence="2 3">
    <name type="scientific">Anthostomella pinea</name>
    <dbReference type="NCBI Taxonomy" id="933095"/>
    <lineage>
        <taxon>Eukaryota</taxon>
        <taxon>Fungi</taxon>
        <taxon>Dikarya</taxon>
        <taxon>Ascomycota</taxon>
        <taxon>Pezizomycotina</taxon>
        <taxon>Sordariomycetes</taxon>
        <taxon>Xylariomycetidae</taxon>
        <taxon>Xylariales</taxon>
        <taxon>Xylariaceae</taxon>
        <taxon>Anthostomella</taxon>
    </lineage>
</organism>
<dbReference type="Proteomes" id="UP001295740">
    <property type="component" value="Unassembled WGS sequence"/>
</dbReference>
<keyword evidence="3" id="KW-1185">Reference proteome</keyword>
<dbReference type="EMBL" id="CAUWAG010000006">
    <property type="protein sequence ID" value="CAJ2503763.1"/>
    <property type="molecule type" value="Genomic_DNA"/>
</dbReference>
<evidence type="ECO:0000256" key="1">
    <source>
        <dbReference type="SAM" id="MobiDB-lite"/>
    </source>
</evidence>
<proteinExistence type="predicted"/>
<evidence type="ECO:0000313" key="3">
    <source>
        <dbReference type="Proteomes" id="UP001295740"/>
    </source>
</evidence>
<name>A0AAI8YGC9_9PEZI</name>